<feature type="region of interest" description="Disordered" evidence="1">
    <location>
        <begin position="1"/>
        <end position="28"/>
    </location>
</feature>
<feature type="region of interest" description="Disordered" evidence="1">
    <location>
        <begin position="62"/>
        <end position="108"/>
    </location>
</feature>
<dbReference type="AlphaFoldDB" id="A0A9N7Z1W8"/>
<evidence type="ECO:0000256" key="1">
    <source>
        <dbReference type="SAM" id="MobiDB-lite"/>
    </source>
</evidence>
<feature type="region of interest" description="Disordered" evidence="1">
    <location>
        <begin position="146"/>
        <end position="165"/>
    </location>
</feature>
<evidence type="ECO:0000313" key="3">
    <source>
        <dbReference type="Proteomes" id="UP001153269"/>
    </source>
</evidence>
<protein>
    <submittedName>
        <fullName evidence="2">Uncharacterized protein</fullName>
    </submittedName>
</protein>
<keyword evidence="3" id="KW-1185">Reference proteome</keyword>
<name>A0A9N7Z1W8_PLEPL</name>
<proteinExistence type="predicted"/>
<sequence>MASFLCDPLHPSLWPSSLHPTPRPTRLEWRAGGGDSGTGILMQHPPSWEEARRQMGAGRLEGKGRVHPTQPDHSVFANTSSGRPGKRGASGCMSFPGGPQSHRSSVKESCAGSSESAIIHLLPDTEMPAATVGGIRKWKITANRNGLSGTELDSEPDKKPEQSRATLWRKSRVGTPRRRKYGLHRAQCPLLSSDSELQLATNSADPQPGLLPFSTGASGPLQPVDVLLQDQFLLLSATFTCSGLP</sequence>
<comment type="caution">
    <text evidence="2">The sequence shown here is derived from an EMBL/GenBank/DDBJ whole genome shotgun (WGS) entry which is preliminary data.</text>
</comment>
<organism evidence="2 3">
    <name type="scientific">Pleuronectes platessa</name>
    <name type="common">European plaice</name>
    <dbReference type="NCBI Taxonomy" id="8262"/>
    <lineage>
        <taxon>Eukaryota</taxon>
        <taxon>Metazoa</taxon>
        <taxon>Chordata</taxon>
        <taxon>Craniata</taxon>
        <taxon>Vertebrata</taxon>
        <taxon>Euteleostomi</taxon>
        <taxon>Actinopterygii</taxon>
        <taxon>Neopterygii</taxon>
        <taxon>Teleostei</taxon>
        <taxon>Neoteleostei</taxon>
        <taxon>Acanthomorphata</taxon>
        <taxon>Carangaria</taxon>
        <taxon>Pleuronectiformes</taxon>
        <taxon>Pleuronectoidei</taxon>
        <taxon>Pleuronectidae</taxon>
        <taxon>Pleuronectes</taxon>
    </lineage>
</organism>
<reference evidence="2" key="1">
    <citation type="submission" date="2020-03" db="EMBL/GenBank/DDBJ databases">
        <authorList>
            <person name="Weist P."/>
        </authorList>
    </citation>
    <scope>NUCLEOTIDE SEQUENCE</scope>
</reference>
<dbReference type="Proteomes" id="UP001153269">
    <property type="component" value="Unassembled WGS sequence"/>
</dbReference>
<evidence type="ECO:0000313" key="2">
    <source>
        <dbReference type="EMBL" id="CAB1448278.1"/>
    </source>
</evidence>
<dbReference type="EMBL" id="CADEAL010003972">
    <property type="protein sequence ID" value="CAB1448278.1"/>
    <property type="molecule type" value="Genomic_DNA"/>
</dbReference>
<gene>
    <name evidence="2" type="ORF">PLEPLA_LOCUS35935</name>
</gene>
<accession>A0A9N7Z1W8</accession>